<accession>A0A3N4GD64</accession>
<dbReference type="Gene3D" id="1.10.1760.20">
    <property type="match status" value="1"/>
</dbReference>
<gene>
    <name evidence="2" type="ORF">EF384_04560</name>
</gene>
<comment type="caution">
    <text evidence="2">The sequence shown here is derived from an EMBL/GenBank/DDBJ whole genome shotgun (WGS) entry which is preliminary data.</text>
</comment>
<reference evidence="2 3" key="1">
    <citation type="submission" date="2018-11" db="EMBL/GenBank/DDBJ databases">
        <title>Aerococcus sp. SJQ22, whole genome shotgun sequence.</title>
        <authorList>
            <person name="Sun L."/>
            <person name="Gao X."/>
            <person name="Chen W."/>
            <person name="Huang K."/>
        </authorList>
    </citation>
    <scope>NUCLEOTIDE SEQUENCE [LARGE SCALE GENOMIC DNA]</scope>
    <source>
        <strain evidence="2 3">SJQ22</strain>
    </source>
</reference>
<feature type="transmembrane region" description="Helical" evidence="1">
    <location>
        <begin position="116"/>
        <end position="137"/>
    </location>
</feature>
<dbReference type="InterPro" id="IPR012651">
    <property type="entry name" value="Thia_Transptr_ThiT"/>
</dbReference>
<dbReference type="Proteomes" id="UP000273977">
    <property type="component" value="Unassembled WGS sequence"/>
</dbReference>
<proteinExistence type="predicted"/>
<protein>
    <recommendedName>
        <fullName evidence="4">Energy-coupled thiamine transporter ThiT</fullName>
    </recommendedName>
</protein>
<evidence type="ECO:0008006" key="4">
    <source>
        <dbReference type="Google" id="ProtNLM"/>
    </source>
</evidence>
<dbReference type="OrthoDB" id="2166942at2"/>
<dbReference type="GO" id="GO:0005886">
    <property type="term" value="C:plasma membrane"/>
    <property type="evidence" value="ECO:0007669"/>
    <property type="project" value="InterPro"/>
</dbReference>
<feature type="transmembrane region" description="Helical" evidence="1">
    <location>
        <begin position="55"/>
        <end position="73"/>
    </location>
</feature>
<keyword evidence="1" id="KW-1133">Transmembrane helix</keyword>
<name>A0A3N4GD64_9LACT</name>
<dbReference type="RefSeq" id="WP_123779801.1">
    <property type="nucleotide sequence ID" value="NZ_RKMG01000010.1"/>
</dbReference>
<dbReference type="AlphaFoldDB" id="A0A3N4GD64"/>
<evidence type="ECO:0000313" key="2">
    <source>
        <dbReference type="EMBL" id="RPA60722.1"/>
    </source>
</evidence>
<dbReference type="Pfam" id="PF09515">
    <property type="entry name" value="Thia_YuaJ"/>
    <property type="match status" value="1"/>
</dbReference>
<evidence type="ECO:0000256" key="1">
    <source>
        <dbReference type="SAM" id="Phobius"/>
    </source>
</evidence>
<keyword evidence="1" id="KW-0472">Membrane</keyword>
<dbReference type="GO" id="GO:0015234">
    <property type="term" value="F:thiamine transmembrane transporter activity"/>
    <property type="evidence" value="ECO:0007669"/>
    <property type="project" value="InterPro"/>
</dbReference>
<evidence type="ECO:0000313" key="3">
    <source>
        <dbReference type="Proteomes" id="UP000273977"/>
    </source>
</evidence>
<dbReference type="EMBL" id="RKMG01000010">
    <property type="protein sequence ID" value="RPA60722.1"/>
    <property type="molecule type" value="Genomic_DNA"/>
</dbReference>
<keyword evidence="3" id="KW-1185">Reference proteome</keyword>
<feature type="transmembrane region" description="Helical" evidence="1">
    <location>
        <begin position="152"/>
        <end position="175"/>
    </location>
</feature>
<keyword evidence="1" id="KW-0812">Transmembrane</keyword>
<sequence>MNASQKLLVWVEGLLFVILALLIETTFPETITSHNYYLEISLTLLIFYSFRRGDIAGYIAGAVLGLGIGYFQVENIQTEWMVLVASAVQYAMAGLAGKFARNLQRTLFNRRMKSVYLNLITGTVLSYLAFFILKFIFNQYVLHVGEIANGPYAVTIGLSFLGNVVLGLAILFIILNVSAKYWIPKNTPYISRKERSRLLND</sequence>
<feature type="transmembrane region" description="Helical" evidence="1">
    <location>
        <begin position="7"/>
        <end position="27"/>
    </location>
</feature>
<organism evidence="2 3">
    <name type="scientific">Aerococcus agrisoli</name>
    <dbReference type="NCBI Taxonomy" id="2487350"/>
    <lineage>
        <taxon>Bacteria</taxon>
        <taxon>Bacillati</taxon>
        <taxon>Bacillota</taxon>
        <taxon>Bacilli</taxon>
        <taxon>Lactobacillales</taxon>
        <taxon>Aerococcaceae</taxon>
        <taxon>Aerococcus</taxon>
    </lineage>
</organism>